<evidence type="ECO:0000313" key="6">
    <source>
        <dbReference type="EMBL" id="ANG65578.1"/>
    </source>
</evidence>
<protein>
    <recommendedName>
        <fullName evidence="2">Transcriptional regulator ICP22 homolog</fullName>
    </recommendedName>
</protein>
<name>Q69362_FHV1</name>
<reference evidence="5 10" key="3">
    <citation type="journal article" date="2010" name="Virology">
        <title>Complete genomic sequence and an infectious BAC clone of feline herpesvirus-1 (FHV-1).</title>
        <authorList>
            <person name="Tai S.H."/>
            <person name="Niikura M."/>
            <person name="Cheng H.H."/>
            <person name="Kruger J.M."/>
            <person name="Wise A.G."/>
            <person name="Maes R.K."/>
        </authorList>
    </citation>
    <scope>NUCLEOTIDE SEQUENCE [LARGE SCALE GENOMIC DNA]</scope>
    <source>
        <strain evidence="5">C-27</strain>
    </source>
</reference>
<dbReference type="RefSeq" id="YP_003331584.1">
    <property type="nucleotide sequence ID" value="NC_013590.2"/>
</dbReference>
<dbReference type="Proteomes" id="UP000098246">
    <property type="component" value="Segment"/>
</dbReference>
<evidence type="ECO:0000313" key="9">
    <source>
        <dbReference type="Proteomes" id="UP000098246"/>
    </source>
</evidence>
<dbReference type="GeneID" id="8658592"/>
<reference evidence="5" key="2">
    <citation type="submission" date="2009-12" db="EMBL/GenBank/DDBJ databases">
        <authorList>
            <person name="Tai S.-H."/>
            <person name="Niikura M."/>
            <person name="Cheng H.H."/>
            <person name="Kruger J.M."/>
            <person name="Wise A.G."/>
            <person name="Maes R.K."/>
        </authorList>
    </citation>
    <scope>NUCLEOTIDE SEQUENCE</scope>
    <source>
        <strain evidence="5">C-27</strain>
    </source>
</reference>
<dbReference type="EMBL" id="FJ478159">
    <property type="protein sequence ID" value="ACT88364.1"/>
    <property type="molecule type" value="Genomic_DNA"/>
</dbReference>
<dbReference type="KEGG" id="vg:8658603"/>
<dbReference type="GeneID" id="8658603"/>
<feature type="region of interest" description="Disordered" evidence="4">
    <location>
        <begin position="213"/>
        <end position="334"/>
    </location>
</feature>
<reference evidence="6 9" key="4">
    <citation type="submission" date="2015-04" db="EMBL/GenBank/DDBJ databases">
        <title>Diversity among historical and modern clinical isolates of feline herpesvirus 1.</title>
        <authorList>
            <person name="Vaz P.K."/>
            <person name="Job N."/>
            <person name="Horsington J."/>
            <person name="Hartley C.A."/>
            <person name="Ficorilli N."/>
            <person name="Browning G.F."/>
            <person name="Devlin J.M."/>
        </authorList>
    </citation>
    <scope>NUCLEOTIDE SEQUENCE [LARGE SCALE GENOMIC DNA]</scope>
    <source>
        <strain evidence="6">Feligen</strain>
    </source>
</reference>
<organism evidence="8">
    <name type="scientific">Feline herpesvirus 1</name>
    <name type="common">FeHV-1</name>
    <name type="synonym">Feline viral rhinotracheitis virus</name>
    <dbReference type="NCBI Taxonomy" id="10334"/>
    <lineage>
        <taxon>Viruses</taxon>
        <taxon>Duplodnaviria</taxon>
        <taxon>Heunggongvirae</taxon>
        <taxon>Peploviricota</taxon>
        <taxon>Herviviricetes</taxon>
        <taxon>Herpesvirales</taxon>
        <taxon>Orthoherpesviridae</taxon>
        <taxon>Alphaherpesvirinae</taxon>
        <taxon>Varicellovirus</taxon>
        <taxon>Varicellovirus felidalpha1</taxon>
    </lineage>
</organism>
<dbReference type="OrthoDB" id="16534at10239"/>
<dbReference type="EMBL" id="D42113">
    <property type="protein sequence ID" value="BAA07697.1"/>
    <property type="molecule type" value="Genomic_DNA"/>
</dbReference>
<dbReference type="RefSeq" id="YP_003331595.1">
    <property type="nucleotide sequence ID" value="NC_013590.2"/>
</dbReference>
<dbReference type="KEGG" id="vg:8658592"/>
<sequence length="334" mass="36230">MAKGRKHRGRPHTTPAAVKPPELRSGRLGHGQPCGLCDGSCRLRPRGGLNIDPSPILPSLTPSTGSSTFASQTPGGSKIPVSCVETDDTSPVRAPATLPDGDDHPEYGSVVASRDLRAYLTHGPGAFCSPPWRCDLKRLMKDVNIMFRCIATSSVNVSSDSRALRRALLDFYIMGYTNQRPTRACWETLLQLSSEQARPLRATLRHLNTTEPCDRRFLEPPTQVPPILFGQECDVSGSEDSEDGEGVDIESSDSDCGETSLSEFSYVGGDGDETSTSDSDSGTDDDSDETEDRSSSSSESDSSDVDYGTRVCGKKRRCNPVRRSARHAAKRKRM</sequence>
<feature type="compositionally biased region" description="Acidic residues" evidence="4">
    <location>
        <begin position="237"/>
        <end position="256"/>
    </location>
</feature>
<dbReference type="EMBL" id="KR296657">
    <property type="protein sequence ID" value="ANG65578.1"/>
    <property type="molecule type" value="Genomic_DNA"/>
</dbReference>
<proteinExistence type="evidence at transcript level"/>
<evidence type="ECO:0000256" key="1">
    <source>
        <dbReference type="ARBA" id="ARBA00007003"/>
    </source>
</evidence>
<keyword evidence="3" id="KW-0244">Early protein</keyword>
<evidence type="ECO:0000313" key="8">
    <source>
        <dbReference type="EMBL" id="BAA07697.1"/>
    </source>
</evidence>
<feature type="region of interest" description="Disordered" evidence="4">
    <location>
        <begin position="1"/>
        <end position="29"/>
    </location>
</feature>
<evidence type="ECO:0000313" key="10">
    <source>
        <dbReference type="Proteomes" id="UP000149016"/>
    </source>
</evidence>
<dbReference type="GO" id="GO:0010468">
    <property type="term" value="P:regulation of gene expression"/>
    <property type="evidence" value="ECO:0007669"/>
    <property type="project" value="InterPro"/>
</dbReference>
<dbReference type="EMBL" id="FJ478159">
    <property type="protein sequence ID" value="ACT88358.1"/>
    <property type="molecule type" value="Genomic_DNA"/>
</dbReference>
<organismHost>
    <name type="scientific">Felidae</name>
    <name type="common">cat family</name>
    <dbReference type="NCBI Taxonomy" id="9681"/>
</organismHost>
<dbReference type="InterPro" id="IPR003403">
    <property type="entry name" value="IE68"/>
</dbReference>
<gene>
    <name evidence="5" type="primary">US1</name>
</gene>
<feature type="compositionally biased region" description="Basic residues" evidence="4">
    <location>
        <begin position="312"/>
        <end position="334"/>
    </location>
</feature>
<dbReference type="Proteomes" id="UP000149016">
    <property type="component" value="Segment"/>
</dbReference>
<dbReference type="Pfam" id="PF02479">
    <property type="entry name" value="Herpes_IE68"/>
    <property type="match status" value="1"/>
</dbReference>
<comment type="similarity">
    <text evidence="1">Belongs to the herpesviridae ICP22 family.</text>
</comment>
<evidence type="ECO:0000256" key="2">
    <source>
        <dbReference type="ARBA" id="ARBA00021936"/>
    </source>
</evidence>
<keyword evidence="10" id="KW-1185">Reference proteome</keyword>
<feature type="region of interest" description="Disordered" evidence="4">
    <location>
        <begin position="51"/>
        <end position="106"/>
    </location>
</feature>
<dbReference type="EMBL" id="MH027315">
    <property type="protein sequence ID" value="AVR53426.1"/>
    <property type="molecule type" value="mRNA"/>
</dbReference>
<feature type="compositionally biased region" description="Low complexity" evidence="4">
    <location>
        <begin position="53"/>
        <end position="68"/>
    </location>
</feature>
<reference evidence="8" key="1">
    <citation type="journal article" date="1995" name="Virology">
        <title>Transcriptional analysis of the short segment of the feline herpesvirus type 1 genome and insertional mutagenesis of a unique reading frame.</title>
        <authorList>
            <person name="Willemse M.J."/>
            <person name="Strijdveen I.G."/>
            <person name="van Schooneveld S.H."/>
            <person name="van den Berg M.C."/>
            <person name="Sondermeijer P.J."/>
        </authorList>
    </citation>
    <scope>NUCLEOTIDE SEQUENCE</scope>
    <source>
        <strain evidence="8">G2620</strain>
    </source>
</reference>
<accession>Q69362</accession>
<feature type="compositionally biased region" description="Acidic residues" evidence="4">
    <location>
        <begin position="270"/>
        <end position="291"/>
    </location>
</feature>
<reference evidence="7" key="5">
    <citation type="submission" date="2018-03" db="EMBL/GenBank/DDBJ databases">
        <title>Feline Herpesvirus 1 isolate HR-1.</title>
        <authorList>
            <person name="Tian J."/>
            <person name="Liu Y."/>
            <person name="Liu X."/>
            <person name="Sun X."/>
            <person name="Zhang J."/>
            <person name="Qu L."/>
        </authorList>
    </citation>
    <scope>NUCLEOTIDE SEQUENCE</scope>
    <source>
        <strain evidence="7">HR-1</strain>
    </source>
</reference>
<evidence type="ECO:0000256" key="3">
    <source>
        <dbReference type="ARBA" id="ARBA00022518"/>
    </source>
</evidence>
<evidence type="ECO:0000256" key="4">
    <source>
        <dbReference type="SAM" id="MobiDB-lite"/>
    </source>
</evidence>
<evidence type="ECO:0000313" key="7">
    <source>
        <dbReference type="EMBL" id="AVR53426.1"/>
    </source>
</evidence>
<dbReference type="EMBL" id="KR296657">
    <property type="protein sequence ID" value="ANG65579.1"/>
    <property type="molecule type" value="Genomic_DNA"/>
</dbReference>
<evidence type="ECO:0000313" key="5">
    <source>
        <dbReference type="EMBL" id="ACT88358.1"/>
    </source>
</evidence>
<feature type="compositionally biased region" description="Basic residues" evidence="4">
    <location>
        <begin position="1"/>
        <end position="11"/>
    </location>
</feature>